<dbReference type="SUPFAM" id="SSF54928">
    <property type="entry name" value="RNA-binding domain, RBD"/>
    <property type="match status" value="1"/>
</dbReference>
<dbReference type="InterPro" id="IPR012677">
    <property type="entry name" value="Nucleotide-bd_a/b_plait_sf"/>
</dbReference>
<evidence type="ECO:0000313" key="3">
    <source>
        <dbReference type="EMBL" id="CAD7244321.1"/>
    </source>
</evidence>
<evidence type="ECO:0000256" key="2">
    <source>
        <dbReference type="SAM" id="MobiDB-lite"/>
    </source>
</evidence>
<dbReference type="OrthoDB" id="448399at2759"/>
<dbReference type="Gene3D" id="6.10.250.610">
    <property type="match status" value="1"/>
</dbReference>
<dbReference type="AlphaFoldDB" id="A0A7R9A325"/>
<dbReference type="EMBL" id="CAJPEV010000612">
    <property type="protein sequence ID" value="CAG0886920.1"/>
    <property type="molecule type" value="Genomic_DNA"/>
</dbReference>
<protein>
    <submittedName>
        <fullName evidence="3">Uncharacterized protein</fullName>
    </submittedName>
</protein>
<dbReference type="GO" id="GO:0097157">
    <property type="term" value="F:pre-mRNA intronic binding"/>
    <property type="evidence" value="ECO:0007669"/>
    <property type="project" value="TreeGrafter"/>
</dbReference>
<accession>A0A7R9A325</accession>
<evidence type="ECO:0000313" key="4">
    <source>
        <dbReference type="Proteomes" id="UP000677054"/>
    </source>
</evidence>
<name>A0A7R9A325_9CRUS</name>
<dbReference type="InterPro" id="IPR035979">
    <property type="entry name" value="RBD_domain_sf"/>
</dbReference>
<keyword evidence="4" id="KW-1185">Reference proteome</keyword>
<dbReference type="GO" id="GO:0005689">
    <property type="term" value="C:U12-type spliceosomal complex"/>
    <property type="evidence" value="ECO:0007669"/>
    <property type="project" value="TreeGrafter"/>
</dbReference>
<organism evidence="3">
    <name type="scientific">Darwinula stevensoni</name>
    <dbReference type="NCBI Taxonomy" id="69355"/>
    <lineage>
        <taxon>Eukaryota</taxon>
        <taxon>Metazoa</taxon>
        <taxon>Ecdysozoa</taxon>
        <taxon>Arthropoda</taxon>
        <taxon>Crustacea</taxon>
        <taxon>Oligostraca</taxon>
        <taxon>Ostracoda</taxon>
        <taxon>Podocopa</taxon>
        <taxon>Podocopida</taxon>
        <taxon>Darwinulocopina</taxon>
        <taxon>Darwinuloidea</taxon>
        <taxon>Darwinulidae</taxon>
        <taxon>Darwinula</taxon>
    </lineage>
</organism>
<dbReference type="Proteomes" id="UP000677054">
    <property type="component" value="Unassembled WGS sequence"/>
</dbReference>
<dbReference type="PANTHER" id="PTHR16105:SF0">
    <property type="entry name" value="RNA-BINDING REGION-CONTAINING PROTEIN 3"/>
    <property type="match status" value="1"/>
</dbReference>
<dbReference type="InterPro" id="IPR045164">
    <property type="entry name" value="RBM41/RNPC3"/>
</dbReference>
<keyword evidence="1" id="KW-0694">RNA-binding</keyword>
<gene>
    <name evidence="3" type="ORF">DSTB1V02_LOCUS4220</name>
</gene>
<dbReference type="EMBL" id="LR900129">
    <property type="protein sequence ID" value="CAD7244321.1"/>
    <property type="molecule type" value="Genomic_DNA"/>
</dbReference>
<dbReference type="PANTHER" id="PTHR16105">
    <property type="entry name" value="RNA-BINDING REGION-CONTAINING PROTEIN 3"/>
    <property type="match status" value="1"/>
</dbReference>
<feature type="region of interest" description="Disordered" evidence="2">
    <location>
        <begin position="60"/>
        <end position="93"/>
    </location>
</feature>
<dbReference type="GO" id="GO:0000398">
    <property type="term" value="P:mRNA splicing, via spliceosome"/>
    <property type="evidence" value="ECO:0007669"/>
    <property type="project" value="TreeGrafter"/>
</dbReference>
<feature type="region of interest" description="Disordered" evidence="2">
    <location>
        <begin position="158"/>
        <end position="194"/>
    </location>
</feature>
<dbReference type="GO" id="GO:0030626">
    <property type="term" value="F:U12 snRNA binding"/>
    <property type="evidence" value="ECO:0007669"/>
    <property type="project" value="TreeGrafter"/>
</dbReference>
<reference evidence="3" key="1">
    <citation type="submission" date="2020-11" db="EMBL/GenBank/DDBJ databases">
        <authorList>
            <person name="Tran Van P."/>
        </authorList>
    </citation>
    <scope>NUCLEOTIDE SEQUENCE</scope>
</reference>
<dbReference type="Gene3D" id="3.30.70.330">
    <property type="match status" value="1"/>
</dbReference>
<proteinExistence type="predicted"/>
<sequence>MSMRAMFGEYSLHSSVSRLTYSYPNCNDQILEAISHSLQTSFPFYIQVLHLMNKMNFPPPFHATEEQAPVNMSESESESEYESSDEEETLREMRKRKVEEELVPMPLAKKMKSRLKVPKLAIVPNRPRGDEEPPKVQKRELKLTICIKGDMKRDSKELVKQGEGEASGVGFGKLEPKKRSPLSPKSQMKHKGSDDVNWECTEFISKKELEGNTLPPQEWKKVSAFKNYDPGEPTARLYVKNLAKEVKEEDLKRIFGRYVIWTSEEERTRCVYAKFQESIVNS</sequence>
<feature type="compositionally biased region" description="Acidic residues" evidence="2">
    <location>
        <begin position="75"/>
        <end position="89"/>
    </location>
</feature>
<evidence type="ECO:0000256" key="1">
    <source>
        <dbReference type="ARBA" id="ARBA00022884"/>
    </source>
</evidence>